<dbReference type="Gene3D" id="3.10.560.10">
    <property type="entry name" value="Outer membrane lipoprotein wza domain like"/>
    <property type="match status" value="1"/>
</dbReference>
<organism evidence="4 5">
    <name type="scientific">Alicyclobacillus fastidiosus</name>
    <dbReference type="NCBI Taxonomy" id="392011"/>
    <lineage>
        <taxon>Bacteria</taxon>
        <taxon>Bacillati</taxon>
        <taxon>Bacillota</taxon>
        <taxon>Bacilli</taxon>
        <taxon>Bacillales</taxon>
        <taxon>Alicyclobacillaceae</taxon>
        <taxon>Alicyclobacillus</taxon>
    </lineage>
</organism>
<keyword evidence="2" id="KW-0472">Membrane</keyword>
<evidence type="ECO:0000313" key="5">
    <source>
        <dbReference type="Proteomes" id="UP001164761"/>
    </source>
</evidence>
<dbReference type="GO" id="GO:0003677">
    <property type="term" value="F:DNA binding"/>
    <property type="evidence" value="ECO:0007669"/>
    <property type="project" value="UniProtKB-KW"/>
</dbReference>
<sequence>MSKPANLWLVGKHGGDELAGCGRRPSWRDGLSRFTAWTRIGLPVLLVALFVLIGWLYGNVRQARGVAPGTGQNAPVPAPPKRTFGMRANGGDDLKAGAQDSNTIQVDVHGDVVHPGVVTVPWNSRVDDAIEAAGGFRDKADAMDVNSAALVWDGEEIDVPGQMGAQARAMTSSQVARATEQSLVPSPEANGVSDAPSGEGKPLVTDKIDLNTADEATLETLPRVGPKRAADIVAYRQAHGPFQSVSDLLNVKGIGPKTLSLWAPNLYVASALAPKEDR</sequence>
<proteinExistence type="predicted"/>
<dbReference type="InterPro" id="IPR010994">
    <property type="entry name" value="RuvA_2-like"/>
</dbReference>
<feature type="region of interest" description="Disordered" evidence="1">
    <location>
        <begin position="169"/>
        <end position="202"/>
    </location>
</feature>
<feature type="compositionally biased region" description="Polar residues" evidence="1">
    <location>
        <begin position="169"/>
        <end position="184"/>
    </location>
</feature>
<gene>
    <name evidence="4" type="ORF">NZD89_10495</name>
</gene>
<dbReference type="Pfam" id="PF12836">
    <property type="entry name" value="HHH_3"/>
    <property type="match status" value="1"/>
</dbReference>
<evidence type="ECO:0000256" key="1">
    <source>
        <dbReference type="SAM" id="MobiDB-lite"/>
    </source>
</evidence>
<keyword evidence="5" id="KW-1185">Reference proteome</keyword>
<accession>A0ABY6ZNV2</accession>
<dbReference type="SUPFAM" id="SSF47781">
    <property type="entry name" value="RuvA domain 2-like"/>
    <property type="match status" value="1"/>
</dbReference>
<keyword evidence="2" id="KW-1133">Transmembrane helix</keyword>
<dbReference type="InterPro" id="IPR051675">
    <property type="entry name" value="Endo/Exo/Phosphatase_dom_1"/>
</dbReference>
<evidence type="ECO:0000259" key="3">
    <source>
        <dbReference type="Pfam" id="PF10531"/>
    </source>
</evidence>
<feature type="transmembrane region" description="Helical" evidence="2">
    <location>
        <begin position="36"/>
        <end position="57"/>
    </location>
</feature>
<dbReference type="RefSeq" id="WP_268007669.1">
    <property type="nucleotide sequence ID" value="NZ_BSUT01000001.1"/>
</dbReference>
<dbReference type="Gene3D" id="1.10.150.280">
    <property type="entry name" value="AF1531-like domain"/>
    <property type="match status" value="1"/>
</dbReference>
<dbReference type="Proteomes" id="UP001164761">
    <property type="component" value="Chromosome"/>
</dbReference>
<dbReference type="PANTHER" id="PTHR21180">
    <property type="entry name" value="ENDONUCLEASE/EXONUCLEASE/PHOSPHATASE FAMILY DOMAIN-CONTAINING PROTEIN 1"/>
    <property type="match status" value="1"/>
</dbReference>
<dbReference type="PANTHER" id="PTHR21180:SF32">
    <property type="entry name" value="ENDONUCLEASE_EXONUCLEASE_PHOSPHATASE FAMILY DOMAIN-CONTAINING PROTEIN 1"/>
    <property type="match status" value="1"/>
</dbReference>
<dbReference type="InterPro" id="IPR019554">
    <property type="entry name" value="Soluble_ligand-bd"/>
</dbReference>
<dbReference type="EMBL" id="CP104067">
    <property type="protein sequence ID" value="WAH43769.1"/>
    <property type="molecule type" value="Genomic_DNA"/>
</dbReference>
<dbReference type="Pfam" id="PF10531">
    <property type="entry name" value="SLBB"/>
    <property type="match status" value="1"/>
</dbReference>
<name>A0ABY6ZNV2_9BACL</name>
<keyword evidence="2" id="KW-0812">Transmembrane</keyword>
<feature type="domain" description="Soluble ligand binding" evidence="3">
    <location>
        <begin position="106"/>
        <end position="150"/>
    </location>
</feature>
<reference evidence="4" key="1">
    <citation type="submission" date="2022-08" db="EMBL/GenBank/DDBJ databases">
        <title>Alicyclobacillus fastidiosus DSM 17978, complete genome.</title>
        <authorList>
            <person name="Wang Q."/>
            <person name="Cai R."/>
            <person name="Wang Z."/>
        </authorList>
    </citation>
    <scope>NUCLEOTIDE SEQUENCE</scope>
    <source>
        <strain evidence="4">DSM 17978</strain>
    </source>
</reference>
<evidence type="ECO:0000256" key="2">
    <source>
        <dbReference type="SAM" id="Phobius"/>
    </source>
</evidence>
<protein>
    <submittedName>
        <fullName evidence="4">ComEA family DNA-binding protein</fullName>
    </submittedName>
</protein>
<evidence type="ECO:0000313" key="4">
    <source>
        <dbReference type="EMBL" id="WAH43769.1"/>
    </source>
</evidence>
<keyword evidence="4" id="KW-0238">DNA-binding</keyword>